<feature type="region of interest" description="Disordered" evidence="1">
    <location>
        <begin position="1"/>
        <end position="37"/>
    </location>
</feature>
<evidence type="ECO:0000313" key="2">
    <source>
        <dbReference type="EMBL" id="KAF7833085.1"/>
    </source>
</evidence>
<sequence>MAPNKKVDIAQYPHSNPTKVREQSKTKARPISGLDIT</sequence>
<name>A0A835C7L2_9FABA</name>
<organism evidence="2 3">
    <name type="scientific">Senna tora</name>
    <dbReference type="NCBI Taxonomy" id="362788"/>
    <lineage>
        <taxon>Eukaryota</taxon>
        <taxon>Viridiplantae</taxon>
        <taxon>Streptophyta</taxon>
        <taxon>Embryophyta</taxon>
        <taxon>Tracheophyta</taxon>
        <taxon>Spermatophyta</taxon>
        <taxon>Magnoliopsida</taxon>
        <taxon>eudicotyledons</taxon>
        <taxon>Gunneridae</taxon>
        <taxon>Pentapetalae</taxon>
        <taxon>rosids</taxon>
        <taxon>fabids</taxon>
        <taxon>Fabales</taxon>
        <taxon>Fabaceae</taxon>
        <taxon>Caesalpinioideae</taxon>
        <taxon>Cassia clade</taxon>
        <taxon>Senna</taxon>
    </lineage>
</organism>
<evidence type="ECO:0000256" key="1">
    <source>
        <dbReference type="SAM" id="MobiDB-lite"/>
    </source>
</evidence>
<accession>A0A835C7L2</accession>
<dbReference type="Proteomes" id="UP000634136">
    <property type="component" value="Unassembled WGS sequence"/>
</dbReference>
<proteinExistence type="predicted"/>
<reference evidence="2" key="1">
    <citation type="submission" date="2020-09" db="EMBL/GenBank/DDBJ databases">
        <title>Genome-Enabled Discovery of Anthraquinone Biosynthesis in Senna tora.</title>
        <authorList>
            <person name="Kang S.-H."/>
            <person name="Pandey R.P."/>
            <person name="Lee C.-M."/>
            <person name="Sim J.-S."/>
            <person name="Jeong J.-T."/>
            <person name="Choi B.-S."/>
            <person name="Jung M."/>
            <person name="Ginzburg D."/>
            <person name="Zhao K."/>
            <person name="Won S.Y."/>
            <person name="Oh T.-J."/>
            <person name="Yu Y."/>
            <person name="Kim N.-H."/>
            <person name="Lee O.R."/>
            <person name="Lee T.-H."/>
            <person name="Bashyal P."/>
            <person name="Kim T.-S."/>
            <person name="Lee W.-H."/>
            <person name="Kawkins C."/>
            <person name="Kim C.-K."/>
            <person name="Kim J.S."/>
            <person name="Ahn B.O."/>
            <person name="Rhee S.Y."/>
            <person name="Sohng J.K."/>
        </authorList>
    </citation>
    <scope>NUCLEOTIDE SEQUENCE</scope>
    <source>
        <tissue evidence="2">Leaf</tissue>
    </source>
</reference>
<comment type="caution">
    <text evidence="2">The sequence shown here is derived from an EMBL/GenBank/DDBJ whole genome shotgun (WGS) entry which is preliminary data.</text>
</comment>
<protein>
    <submittedName>
        <fullName evidence="2">Uncharacterized protein</fullName>
    </submittedName>
</protein>
<keyword evidence="3" id="KW-1185">Reference proteome</keyword>
<dbReference type="AlphaFoldDB" id="A0A835C7L2"/>
<dbReference type="EMBL" id="JAAIUW010000005">
    <property type="protein sequence ID" value="KAF7833085.1"/>
    <property type="molecule type" value="Genomic_DNA"/>
</dbReference>
<gene>
    <name evidence="2" type="ORF">G2W53_015418</name>
</gene>
<evidence type="ECO:0000313" key="3">
    <source>
        <dbReference type="Proteomes" id="UP000634136"/>
    </source>
</evidence>